<dbReference type="InterPro" id="IPR025641">
    <property type="entry name" value="DUF4340"/>
</dbReference>
<evidence type="ECO:0000313" key="2">
    <source>
        <dbReference type="EMBL" id="MDN5210422.1"/>
    </source>
</evidence>
<name>A0ABT8L051_9BACT</name>
<proteinExistence type="predicted"/>
<comment type="caution">
    <text evidence="2">The sequence shown here is derived from an EMBL/GenBank/DDBJ whole genome shotgun (WGS) entry which is preliminary data.</text>
</comment>
<protein>
    <submittedName>
        <fullName evidence="2">DUF4340 domain-containing protein</fullName>
    </submittedName>
</protein>
<reference evidence="2" key="1">
    <citation type="submission" date="2023-06" db="EMBL/GenBank/DDBJ databases">
        <title>Genomic of Agaribacillus aureum.</title>
        <authorList>
            <person name="Wang G."/>
        </authorList>
    </citation>
    <scope>NUCLEOTIDE SEQUENCE</scope>
    <source>
        <strain evidence="2">BMA12</strain>
    </source>
</reference>
<evidence type="ECO:0000259" key="1">
    <source>
        <dbReference type="Pfam" id="PF14238"/>
    </source>
</evidence>
<dbReference type="RefSeq" id="WP_346755766.1">
    <property type="nucleotide sequence ID" value="NZ_JAUJEB010000001.1"/>
</dbReference>
<evidence type="ECO:0000313" key="3">
    <source>
        <dbReference type="Proteomes" id="UP001172083"/>
    </source>
</evidence>
<gene>
    <name evidence="2" type="ORF">QQ020_00135</name>
</gene>
<feature type="domain" description="DUF4340" evidence="1">
    <location>
        <begin position="82"/>
        <end position="255"/>
    </location>
</feature>
<accession>A0ABT8L051</accession>
<keyword evidence="3" id="KW-1185">Reference proteome</keyword>
<dbReference type="EMBL" id="JAUJEB010000001">
    <property type="protein sequence ID" value="MDN5210422.1"/>
    <property type="molecule type" value="Genomic_DNA"/>
</dbReference>
<dbReference type="Proteomes" id="UP001172083">
    <property type="component" value="Unassembled WGS sequence"/>
</dbReference>
<dbReference type="Pfam" id="PF14238">
    <property type="entry name" value="DUF4340"/>
    <property type="match status" value="1"/>
</dbReference>
<organism evidence="2 3">
    <name type="scientific">Agaribacillus aureus</name>
    <dbReference type="NCBI Taxonomy" id="3051825"/>
    <lineage>
        <taxon>Bacteria</taxon>
        <taxon>Pseudomonadati</taxon>
        <taxon>Bacteroidota</taxon>
        <taxon>Cytophagia</taxon>
        <taxon>Cytophagales</taxon>
        <taxon>Splendidivirgaceae</taxon>
        <taxon>Agaribacillus</taxon>
    </lineage>
</organism>
<sequence length="316" mass="35207">MSKINNKILLAVLLVLLFIFLGKRFFGGSGERNFRDTLVAVDTAQVNKIVIYPRAAAEGDDINFTKTGTGWEVARAAVKDEANISSVKGMLGNMINMKPKRLVAKSSDKWAQYEVNDSLGTRVQAFANDELVADFVLGKFNFQQASRSMSNFVRLTEDEEVYSVDGFLSSSFNQEFNNFRDRTFVSLTPENITSVRFEYPADSAFALNKIESKWQIDGVQADSAAVSSYLSGLRNMTKSEFADDFAPEGKSVAYQLAISGDNMQSITVSAYLEADKYILHSTLNEGAFFDEGSLQIFDKLFVNKESLFPKDDQSEE</sequence>